<dbReference type="Gene3D" id="3.30.450.20">
    <property type="entry name" value="PAS domain"/>
    <property type="match status" value="1"/>
</dbReference>
<dbReference type="Gene3D" id="3.30.450.40">
    <property type="match status" value="3"/>
</dbReference>
<dbReference type="Proteomes" id="UP001499924">
    <property type="component" value="Unassembled WGS sequence"/>
</dbReference>
<feature type="region of interest" description="Disordered" evidence="2">
    <location>
        <begin position="914"/>
        <end position="947"/>
    </location>
</feature>
<dbReference type="RefSeq" id="WP_344690051.1">
    <property type="nucleotide sequence ID" value="NZ_BAAAVV010000008.1"/>
</dbReference>
<proteinExistence type="predicted"/>
<dbReference type="Pfam" id="PF08447">
    <property type="entry name" value="PAS_3"/>
    <property type="match status" value="1"/>
</dbReference>
<dbReference type="InterPro" id="IPR000014">
    <property type="entry name" value="PAS"/>
</dbReference>
<dbReference type="SMART" id="SM00086">
    <property type="entry name" value="PAC"/>
    <property type="match status" value="1"/>
</dbReference>
<dbReference type="PROSITE" id="PS50112">
    <property type="entry name" value="PAS"/>
    <property type="match status" value="1"/>
</dbReference>
<evidence type="ECO:0000259" key="3">
    <source>
        <dbReference type="PROSITE" id="PS50112"/>
    </source>
</evidence>
<dbReference type="NCBIfam" id="TIGR00229">
    <property type="entry name" value="sensory_box"/>
    <property type="match status" value="1"/>
</dbReference>
<sequence length="947" mass="100366">MSVPDAVPSPADAGAEDPLRDAHRIAAARRLLVEVGGAAAFDRLSGLAARLVGAGHAKVTLFTDQDIVVGGYGLPPGVIGGPALLTGALSAIVVREVAPLSLPEASADARVAALPAVTSGQVRAYLGVPLIAASGHAVGALAVYDPEPRAWSDDETELLVQLAASVVAELELSAARSAVGTSTARLDVALEASSIGIWESDLHSGVMYWDQRCAALFGLEGATEHRSLEDVLTQHMHPDDHAGIRDTMAEAIETRGQFTAEARALRPDGSVRWVVTQGRVVTDPRGEPVRVLGTILDVTDARRQAEQRLAAFHRATAIAEVAAELANAARIEDLAEIVLRGARVLGAQSSALAIFDPGGGPLRLHMTRRLADEVQEHVDYPVAGVEIDLDDGQPTQYAAMHGRRVLLSNREEFLARFPASREGLDVLNLSAAAALPLRVEGRILGSFVALWKDAHPFASDDVEVLEALAAQIALSVSRLQADVERSAAVAAMAEANQRLQLLAETGRVLSGTLEIEEQIEQLAELVVPELGDWCWLVVTDEQGRLYELGSAHRDPARREEVEAYVRSMVSVMTDSAGARVVTRTGEPLVMDTVPWESVERAIPDSAVREALARLGAGSATVVPLTARGHTLGALGLFNREERGALNSDQVETAIEIGRRAGLALHHARLFGQQRDLAVALQRSMLTDPPEPDHSEIVVRYVPAAAGAEIGGDWYDAFLQADGATVLAIGDVVGHDTRAAAAMGQVRGLLRGIGFSSGGSPAEILSGLDRAMQGLALDTMATALVARLEQDGEDLRTGITRLRWSSAGHPSPAMLTAGGTASMLAEDPSDLLLGVAPQSARTEHVAVIERGATVLLYTDGLVERRDRDLDEGTAELCKVLEECAGLPLDELCDQVLERLFLPDAEDDVAILAVRLHPQDEPRPPEAGPQRVPENIEPTPAVRPEAGSS</sequence>
<reference evidence="6" key="1">
    <citation type="journal article" date="2019" name="Int. J. Syst. Evol. Microbiol.">
        <title>The Global Catalogue of Microorganisms (GCM) 10K type strain sequencing project: providing services to taxonomists for standard genome sequencing and annotation.</title>
        <authorList>
            <consortium name="The Broad Institute Genomics Platform"/>
            <consortium name="The Broad Institute Genome Sequencing Center for Infectious Disease"/>
            <person name="Wu L."/>
            <person name="Ma J."/>
        </authorList>
    </citation>
    <scope>NUCLEOTIDE SEQUENCE [LARGE SCALE GENOMIC DNA]</scope>
    <source>
        <strain evidence="6">JCM 15614</strain>
    </source>
</reference>
<feature type="domain" description="PAC" evidence="4">
    <location>
        <begin position="258"/>
        <end position="310"/>
    </location>
</feature>
<dbReference type="SUPFAM" id="SSF81606">
    <property type="entry name" value="PP2C-like"/>
    <property type="match status" value="1"/>
</dbReference>
<name>A0ABP6PEQ7_9ACTN</name>
<comment type="caution">
    <text evidence="5">The sequence shown here is derived from an EMBL/GenBank/DDBJ whole genome shotgun (WGS) entry which is preliminary data.</text>
</comment>
<dbReference type="PANTHER" id="PTHR43156">
    <property type="entry name" value="STAGE II SPORULATION PROTEIN E-RELATED"/>
    <property type="match status" value="1"/>
</dbReference>
<dbReference type="InterPro" id="IPR001610">
    <property type="entry name" value="PAC"/>
</dbReference>
<evidence type="ECO:0000256" key="2">
    <source>
        <dbReference type="SAM" id="MobiDB-lite"/>
    </source>
</evidence>
<dbReference type="Gene3D" id="3.60.40.10">
    <property type="entry name" value="PPM-type phosphatase domain"/>
    <property type="match status" value="1"/>
</dbReference>
<organism evidence="5 6">
    <name type="scientific">Blastococcus jejuensis</name>
    <dbReference type="NCBI Taxonomy" id="351224"/>
    <lineage>
        <taxon>Bacteria</taxon>
        <taxon>Bacillati</taxon>
        <taxon>Actinomycetota</taxon>
        <taxon>Actinomycetes</taxon>
        <taxon>Geodermatophilales</taxon>
        <taxon>Geodermatophilaceae</taxon>
        <taxon>Blastococcus</taxon>
    </lineage>
</organism>
<dbReference type="SMART" id="SM00331">
    <property type="entry name" value="PP2C_SIG"/>
    <property type="match status" value="1"/>
</dbReference>
<keyword evidence="1" id="KW-0378">Hydrolase</keyword>
<evidence type="ECO:0008006" key="7">
    <source>
        <dbReference type="Google" id="ProtNLM"/>
    </source>
</evidence>
<dbReference type="InterPro" id="IPR003018">
    <property type="entry name" value="GAF"/>
</dbReference>
<keyword evidence="6" id="KW-1185">Reference proteome</keyword>
<dbReference type="InterPro" id="IPR052016">
    <property type="entry name" value="Bact_Sigma-Reg"/>
</dbReference>
<dbReference type="SUPFAM" id="SSF55785">
    <property type="entry name" value="PYP-like sensor domain (PAS domain)"/>
    <property type="match status" value="1"/>
</dbReference>
<dbReference type="InterPro" id="IPR036457">
    <property type="entry name" value="PPM-type-like_dom_sf"/>
</dbReference>
<dbReference type="InterPro" id="IPR013655">
    <property type="entry name" value="PAS_fold_3"/>
</dbReference>
<dbReference type="PANTHER" id="PTHR43156:SF2">
    <property type="entry name" value="STAGE II SPORULATION PROTEIN E"/>
    <property type="match status" value="1"/>
</dbReference>
<dbReference type="CDD" id="cd00130">
    <property type="entry name" value="PAS"/>
    <property type="match status" value="1"/>
</dbReference>
<feature type="domain" description="PAS" evidence="3">
    <location>
        <begin position="182"/>
        <end position="255"/>
    </location>
</feature>
<dbReference type="InterPro" id="IPR000700">
    <property type="entry name" value="PAS-assoc_C"/>
</dbReference>
<evidence type="ECO:0000259" key="4">
    <source>
        <dbReference type="PROSITE" id="PS50113"/>
    </source>
</evidence>
<dbReference type="PROSITE" id="PS50113">
    <property type="entry name" value="PAC"/>
    <property type="match status" value="1"/>
</dbReference>
<evidence type="ECO:0000313" key="5">
    <source>
        <dbReference type="EMBL" id="GAA3176474.1"/>
    </source>
</evidence>
<protein>
    <recommendedName>
        <fullName evidence="7">PAS domain S-box-containing protein</fullName>
    </recommendedName>
</protein>
<dbReference type="InterPro" id="IPR035965">
    <property type="entry name" value="PAS-like_dom_sf"/>
</dbReference>
<dbReference type="InterPro" id="IPR029016">
    <property type="entry name" value="GAF-like_dom_sf"/>
</dbReference>
<dbReference type="Pfam" id="PF13185">
    <property type="entry name" value="GAF_2"/>
    <property type="match status" value="1"/>
</dbReference>
<evidence type="ECO:0000313" key="6">
    <source>
        <dbReference type="Proteomes" id="UP001499924"/>
    </source>
</evidence>
<evidence type="ECO:0000256" key="1">
    <source>
        <dbReference type="ARBA" id="ARBA00022801"/>
    </source>
</evidence>
<dbReference type="SUPFAM" id="SSF55781">
    <property type="entry name" value="GAF domain-like"/>
    <property type="match status" value="3"/>
</dbReference>
<dbReference type="SMART" id="SM00065">
    <property type="entry name" value="GAF"/>
    <property type="match status" value="3"/>
</dbReference>
<dbReference type="InterPro" id="IPR001932">
    <property type="entry name" value="PPM-type_phosphatase-like_dom"/>
</dbReference>
<accession>A0ABP6PEQ7</accession>
<dbReference type="Pfam" id="PF01590">
    <property type="entry name" value="GAF"/>
    <property type="match status" value="2"/>
</dbReference>
<dbReference type="Gene3D" id="2.10.70.100">
    <property type="match status" value="1"/>
</dbReference>
<dbReference type="EMBL" id="BAAAVV010000008">
    <property type="protein sequence ID" value="GAA3176474.1"/>
    <property type="molecule type" value="Genomic_DNA"/>
</dbReference>
<dbReference type="SMART" id="SM00091">
    <property type="entry name" value="PAS"/>
    <property type="match status" value="1"/>
</dbReference>
<gene>
    <name evidence="5" type="ORF">GCM10010531_32650</name>
</gene>
<dbReference type="Pfam" id="PF07228">
    <property type="entry name" value="SpoIIE"/>
    <property type="match status" value="1"/>
</dbReference>